<keyword evidence="1" id="KW-1133">Transmembrane helix</keyword>
<reference evidence="2 3" key="1">
    <citation type="journal article" date="2015" name="Genome Announc.">
        <title>Genome Sequence of Mushroom Soft-Rot Pathogen Janthinobacterium agaricidamnosum.</title>
        <authorList>
            <person name="Graupner K."/>
            <person name="Lackner G."/>
            <person name="Hertweck C."/>
        </authorList>
    </citation>
    <scope>NUCLEOTIDE SEQUENCE [LARGE SCALE GENOMIC DNA]</scope>
    <source>
        <strain evidence="3">NBRC 102515 / DSM 9628</strain>
    </source>
</reference>
<dbReference type="PANTHER" id="PTHR37422">
    <property type="entry name" value="TEICHURONIC ACID BIOSYNTHESIS PROTEIN TUAE"/>
    <property type="match status" value="1"/>
</dbReference>
<keyword evidence="1" id="KW-0472">Membrane</keyword>
<feature type="transmembrane region" description="Helical" evidence="1">
    <location>
        <begin position="351"/>
        <end position="373"/>
    </location>
</feature>
<accession>W0V6L5</accession>
<name>W0V6L5_9BURK</name>
<proteinExistence type="predicted"/>
<feature type="transmembrane region" description="Helical" evidence="1">
    <location>
        <begin position="251"/>
        <end position="267"/>
    </location>
</feature>
<protein>
    <submittedName>
        <fullName evidence="2">Putative membrane protein</fullName>
    </submittedName>
</protein>
<dbReference type="PANTHER" id="PTHR37422:SF13">
    <property type="entry name" value="LIPOPOLYSACCHARIDE BIOSYNTHESIS PROTEIN PA4999-RELATED"/>
    <property type="match status" value="1"/>
</dbReference>
<dbReference type="PATRIC" id="fig|1349767.4.peg.4358"/>
<gene>
    <name evidence="2" type="ORF">GJA_2629</name>
</gene>
<feature type="transmembrane region" description="Helical" evidence="1">
    <location>
        <begin position="303"/>
        <end position="322"/>
    </location>
</feature>
<feature type="transmembrane region" description="Helical" evidence="1">
    <location>
        <begin position="76"/>
        <end position="98"/>
    </location>
</feature>
<dbReference type="RefSeq" id="WP_169803237.1">
    <property type="nucleotide sequence ID" value="NZ_BCTH01000040.1"/>
</dbReference>
<feature type="transmembrane region" description="Helical" evidence="1">
    <location>
        <begin position="225"/>
        <end position="244"/>
    </location>
</feature>
<feature type="transmembrane region" description="Helical" evidence="1">
    <location>
        <begin position="439"/>
        <end position="460"/>
    </location>
</feature>
<feature type="transmembrane region" description="Helical" evidence="1">
    <location>
        <begin position="412"/>
        <end position="433"/>
    </location>
</feature>
<dbReference type="STRING" id="1349767.GJA_2629"/>
<dbReference type="EMBL" id="HG322949">
    <property type="protein sequence ID" value="CDG83260.1"/>
    <property type="molecule type" value="Genomic_DNA"/>
</dbReference>
<evidence type="ECO:0000313" key="2">
    <source>
        <dbReference type="EMBL" id="CDG83260.1"/>
    </source>
</evidence>
<feature type="transmembrane region" description="Helical" evidence="1">
    <location>
        <begin position="154"/>
        <end position="171"/>
    </location>
</feature>
<evidence type="ECO:0000256" key="1">
    <source>
        <dbReference type="SAM" id="Phobius"/>
    </source>
</evidence>
<dbReference type="HOGENOM" id="CLU_365540_0_0_4"/>
<dbReference type="AlphaFoldDB" id="W0V6L5"/>
<dbReference type="InterPro" id="IPR051533">
    <property type="entry name" value="WaaL-like"/>
</dbReference>
<dbReference type="eggNOG" id="COG5652">
    <property type="taxonomic scope" value="Bacteria"/>
</dbReference>
<feature type="transmembrane region" description="Helical" evidence="1">
    <location>
        <begin position="273"/>
        <end position="291"/>
    </location>
</feature>
<evidence type="ECO:0000313" key="3">
    <source>
        <dbReference type="Proteomes" id="UP000027604"/>
    </source>
</evidence>
<sequence>MARPGTFASATTMPGLACSAALGAVFLYALHFYPLEHSWLLPILLLYIALLCWRPDGWLFALPATLPMLDLAPWTGWFFFEEIDLLLLVTAAFAYWRLATRSPLSPPGRLPRGAAIGIGLLTLAYLAGTAKGLLPLPALDANAFNNYLSSYNSLRIAKAWLWALILLPPLLNHPARQIFIPGMLTGLGLVALATLWERTVFPGLSNLSSDYRTTAPFSGMHTGGAALDGYLALSLPLLLIWLLVRPARWRNGAALALLVLGVHAALTTFSRGLYAGLAASALLIAFFQLALRLRLPGLRRTRLVAGAGFALLVWWALQHMFATSGYRGLLAAIMLLAAACLLAGMDLPRRLLPASVLSGSAALVLPGLLMASLPHAGSGWLKPPYLLFIVSTLLLAAVIGRAWLLKAPWPRGAAAVALMAFSGMACCTVWIAWHRAGAGALWPALLAVALALLLLSIKSAGGAPWWTIRRGAVTGLAAGMMLLMLVIPISASYYATERFSSSAGDLRGRLRHWSQVLAMMDDGWPTALTGMGLGTFPATYFWRNQQHDLPGRLQYVDQPGNRYLRLDAPGYSHGYGELLRLLQHVSLQPHTPYLLALDVRRTGLMPVLQIRLCQRLLLYPQNCVDAPLRLLPPDGHWHRYQMTLDSAVLGSGSWWRRAPVQLEVAAAGGPDGGSIDIDNLSLLDTSGQHQLISNGNFSHANDYWFFSSDHHHLPWHAKNFALNLYFEMGWPGLLAMTVLLAATMRHLIRLARQRCTEAIACLAALGGFLVVGLFDSLLDVPRIGLLFFLLLLYSLLLPPSKLKENPP</sequence>
<feature type="transmembrane region" description="Helical" evidence="1">
    <location>
        <begin position="178"/>
        <end position="196"/>
    </location>
</feature>
<keyword evidence="3" id="KW-1185">Reference proteome</keyword>
<feature type="transmembrane region" description="Helical" evidence="1">
    <location>
        <begin position="472"/>
        <end position="495"/>
    </location>
</feature>
<dbReference type="KEGG" id="jag:GJA_2629"/>
<feature type="transmembrane region" description="Helical" evidence="1">
    <location>
        <begin position="385"/>
        <end position="405"/>
    </location>
</feature>
<keyword evidence="1" id="KW-0812">Transmembrane</keyword>
<dbReference type="Proteomes" id="UP000027604">
    <property type="component" value="Chromosome I"/>
</dbReference>
<feature type="transmembrane region" description="Helical" evidence="1">
    <location>
        <begin position="755"/>
        <end position="774"/>
    </location>
</feature>
<feature type="transmembrane region" description="Helical" evidence="1">
    <location>
        <begin position="12"/>
        <end position="32"/>
    </location>
</feature>
<organism evidence="2 3">
    <name type="scientific">Janthinobacterium agaricidamnosum NBRC 102515 = DSM 9628</name>
    <dbReference type="NCBI Taxonomy" id="1349767"/>
    <lineage>
        <taxon>Bacteria</taxon>
        <taxon>Pseudomonadati</taxon>
        <taxon>Pseudomonadota</taxon>
        <taxon>Betaproteobacteria</taxon>
        <taxon>Burkholderiales</taxon>
        <taxon>Oxalobacteraceae</taxon>
        <taxon>Janthinobacterium</taxon>
    </lineage>
</organism>
<feature type="transmembrane region" description="Helical" evidence="1">
    <location>
        <begin position="39"/>
        <end position="56"/>
    </location>
</feature>
<feature type="transmembrane region" description="Helical" evidence="1">
    <location>
        <begin position="728"/>
        <end position="748"/>
    </location>
</feature>
<feature type="transmembrane region" description="Helical" evidence="1">
    <location>
        <begin position="328"/>
        <end position="344"/>
    </location>
</feature>
<feature type="transmembrane region" description="Helical" evidence="1">
    <location>
        <begin position="780"/>
        <end position="797"/>
    </location>
</feature>
<feature type="transmembrane region" description="Helical" evidence="1">
    <location>
        <begin position="110"/>
        <end position="134"/>
    </location>
</feature>